<comment type="similarity">
    <text evidence="1 6">Belongs to the sigma-70 factor family.</text>
</comment>
<dbReference type="SUPFAM" id="SSF88659">
    <property type="entry name" value="Sigma3 and sigma4 domains of RNA polymerase sigma factors"/>
    <property type="match status" value="2"/>
</dbReference>
<dbReference type="InterPro" id="IPR036388">
    <property type="entry name" value="WH-like_DNA-bd_sf"/>
</dbReference>
<feature type="region of interest" description="Disordered" evidence="7">
    <location>
        <begin position="1"/>
        <end position="189"/>
    </location>
</feature>
<dbReference type="GO" id="GO:0003677">
    <property type="term" value="F:DNA binding"/>
    <property type="evidence" value="ECO:0007669"/>
    <property type="project" value="UniProtKB-KW"/>
</dbReference>
<dbReference type="InterPro" id="IPR042189">
    <property type="entry name" value="RNA_pol_sigma_70_r1_1_sf"/>
</dbReference>
<dbReference type="InterPro" id="IPR013325">
    <property type="entry name" value="RNA_pol_sigma_r2"/>
</dbReference>
<comment type="function">
    <text evidence="6">Sigma factors are initiation factors that promote the attachment of RNA polymerase to specific initiation sites and are then released.</text>
</comment>
<dbReference type="CDD" id="cd06171">
    <property type="entry name" value="Sigma70_r4"/>
    <property type="match status" value="1"/>
</dbReference>
<dbReference type="InterPro" id="IPR007627">
    <property type="entry name" value="RNA_pol_sigma70_r2"/>
</dbReference>
<accession>S3C479</accession>
<evidence type="ECO:0000256" key="2">
    <source>
        <dbReference type="ARBA" id="ARBA00023015"/>
    </source>
</evidence>
<keyword evidence="11" id="KW-1185">Reference proteome</keyword>
<dbReference type="InterPro" id="IPR007631">
    <property type="entry name" value="RNA_pol_sigma_70_non-ess"/>
</dbReference>
<dbReference type="InterPro" id="IPR013324">
    <property type="entry name" value="RNA_pol_sigma_r3/r4-like"/>
</dbReference>
<dbReference type="Pfam" id="PF04542">
    <property type="entry name" value="Sigma70_r2"/>
    <property type="match status" value="1"/>
</dbReference>
<dbReference type="InterPro" id="IPR007624">
    <property type="entry name" value="RNA_pol_sigma70_r3"/>
</dbReference>
<dbReference type="AlphaFoldDB" id="S3C479"/>
<sequence length="779" mass="86162">MNAAECTMAKTTKKTTEDTEAAAELTTADTKKVKSEPADTAEKKPARTKRVKKAEGDGALDEAPAKPKRTRKSKAEKTAEGADGAEAAAKPKKPRKTAASKSKKVKAAEEVPFDTDADDVDDEVDGELSSDAVLADDDDGMVDEEVAELDAWQPEGEDAENIDAADGSEDSDEDDQDADNRTPRNGYGELVRLGRSRGWVTLADINDYLPESALRTSENLQEVTEQLGRLGIQVFEAPPDEDDILINGMGGDNSDDIDEDDAAVMLTPEESVGLSKDPLRAYLRGVGSHKLLTRAGEIEVAKSIEQFTIKLVATIVEYPIAVEEILRLGEALKDENTAVDTVVDGFNDAAAEENANSSADEIATDIGAAAMTVDQLAEMRARVLSLFELARKSLDRVRETYGDPKREKEYRKALADMSAALSPIRFSVKLVTQMTDHISQHMDEVNNTLKKMRATLANQCRMPQVQVVELLKSDGVTDPECFEKISAAGKPWSDAVSHSMAVLKEEQAVLISAEREGLLKLSEQRELGRAMKLAQTNLMQAKAKMIEANLRLVISIAKGYVNRGLAMTDLIQEGNLGLMKAVDKFEYRRGYKFSTYATWWVRQSVTRAVADFGNTIRIPVHMTESYNKLRRQKQKFLQQHGRQPTEQELAELADLPLQKVNLLTQAMRGVESIDAPIGDEEDATKLDFVRGNERDDPGVAFQDRSMIDCIQKSLNELNPREAQVLRLRYGIGTNQDHTLEEVGRTLGLTRERVRQIESAAIRKLRTPDFTERLRDYLQS</sequence>
<proteinExistence type="inferred from homology"/>
<feature type="compositionally biased region" description="Basic residues" evidence="7">
    <location>
        <begin position="90"/>
        <end position="105"/>
    </location>
</feature>
<name>S3C479_9BURK</name>
<keyword evidence="3 6" id="KW-0731">Sigma factor</keyword>
<evidence type="ECO:0000259" key="8">
    <source>
        <dbReference type="PROSITE" id="PS00715"/>
    </source>
</evidence>
<evidence type="ECO:0000256" key="1">
    <source>
        <dbReference type="ARBA" id="ARBA00007788"/>
    </source>
</evidence>
<dbReference type="InterPro" id="IPR000943">
    <property type="entry name" value="RNA_pol_sigma70"/>
</dbReference>
<dbReference type="NCBIfam" id="TIGR02937">
    <property type="entry name" value="sigma70-ECF"/>
    <property type="match status" value="1"/>
</dbReference>
<dbReference type="PATRIC" id="fig|1203554.3.peg.356"/>
<dbReference type="InterPro" id="IPR014284">
    <property type="entry name" value="RNA_pol_sigma-70_dom"/>
</dbReference>
<protein>
    <recommendedName>
        <fullName evidence="6">RNA polymerase sigma factor</fullName>
    </recommendedName>
</protein>
<dbReference type="eggNOG" id="COG0568">
    <property type="taxonomic scope" value="Bacteria"/>
</dbReference>
<dbReference type="InterPro" id="IPR007630">
    <property type="entry name" value="RNA_pol_sigma70_r4"/>
</dbReference>
<dbReference type="InterPro" id="IPR007127">
    <property type="entry name" value="RNA_pol_sigma_70_r1_1"/>
</dbReference>
<dbReference type="Gene3D" id="1.10.220.120">
    <property type="entry name" value="Sigma-70 factor, region 1.1"/>
    <property type="match status" value="1"/>
</dbReference>
<feature type="compositionally biased region" description="Acidic residues" evidence="7">
    <location>
        <begin position="155"/>
        <end position="177"/>
    </location>
</feature>
<dbReference type="Gene3D" id="1.10.10.10">
    <property type="entry name" value="Winged helix-like DNA-binding domain superfamily/Winged helix DNA-binding domain"/>
    <property type="match status" value="2"/>
</dbReference>
<gene>
    <name evidence="10" type="ORF">HMPREF1476_00377</name>
</gene>
<dbReference type="Pfam" id="PF03979">
    <property type="entry name" value="Sigma70_r1_1"/>
    <property type="match status" value="1"/>
</dbReference>
<evidence type="ECO:0000259" key="9">
    <source>
        <dbReference type="PROSITE" id="PS00716"/>
    </source>
</evidence>
<dbReference type="Pfam" id="PF00140">
    <property type="entry name" value="Sigma70_r1_2"/>
    <property type="match status" value="1"/>
</dbReference>
<dbReference type="InterPro" id="IPR009042">
    <property type="entry name" value="RNA_pol_sigma70_r1_2"/>
</dbReference>
<evidence type="ECO:0000256" key="4">
    <source>
        <dbReference type="ARBA" id="ARBA00023125"/>
    </source>
</evidence>
<feature type="domain" description="RNA polymerase sigma-70" evidence="8">
    <location>
        <begin position="569"/>
        <end position="582"/>
    </location>
</feature>
<keyword evidence="5 6" id="KW-0804">Transcription</keyword>
<evidence type="ECO:0000313" key="11">
    <source>
        <dbReference type="Proteomes" id="UP000014400"/>
    </source>
</evidence>
<dbReference type="Proteomes" id="UP000014400">
    <property type="component" value="Unassembled WGS sequence"/>
</dbReference>
<feature type="domain" description="RNA polymerase sigma-70" evidence="9">
    <location>
        <begin position="738"/>
        <end position="764"/>
    </location>
</feature>
<dbReference type="PROSITE" id="PS00716">
    <property type="entry name" value="SIGMA70_2"/>
    <property type="match status" value="1"/>
</dbReference>
<feature type="compositionally biased region" description="Low complexity" evidence="7">
    <location>
        <begin position="1"/>
        <end position="10"/>
    </location>
</feature>
<dbReference type="GO" id="GO:0006352">
    <property type="term" value="P:DNA-templated transcription initiation"/>
    <property type="evidence" value="ECO:0007669"/>
    <property type="project" value="InterPro"/>
</dbReference>
<dbReference type="GO" id="GO:0016987">
    <property type="term" value="F:sigma factor activity"/>
    <property type="evidence" value="ECO:0007669"/>
    <property type="project" value="UniProtKB-KW"/>
</dbReference>
<dbReference type="Gene3D" id="1.10.601.10">
    <property type="entry name" value="RNA Polymerase Primary Sigma Factor"/>
    <property type="match status" value="1"/>
</dbReference>
<evidence type="ECO:0000256" key="3">
    <source>
        <dbReference type="ARBA" id="ARBA00023082"/>
    </source>
</evidence>
<dbReference type="SUPFAM" id="SSF88946">
    <property type="entry name" value="Sigma2 domain of RNA polymerase sigma factors"/>
    <property type="match status" value="1"/>
</dbReference>
<dbReference type="Pfam" id="PF04539">
    <property type="entry name" value="Sigma70_r3"/>
    <property type="match status" value="1"/>
</dbReference>
<dbReference type="Pfam" id="PF04546">
    <property type="entry name" value="Sigma70_ner"/>
    <property type="match status" value="1"/>
</dbReference>
<dbReference type="Pfam" id="PF04545">
    <property type="entry name" value="Sigma70_r4"/>
    <property type="match status" value="1"/>
</dbReference>
<reference evidence="10 11" key="1">
    <citation type="submission" date="2013-04" db="EMBL/GenBank/DDBJ databases">
        <title>The Genome Sequence of Sutterella wadsworthensis HGA0223.</title>
        <authorList>
            <consortium name="The Broad Institute Genomics Platform"/>
            <person name="Earl A."/>
            <person name="Ward D."/>
            <person name="Feldgarden M."/>
            <person name="Gevers D."/>
            <person name="Schmidt T.M."/>
            <person name="Dover J."/>
            <person name="Dai D."/>
            <person name="Walker B."/>
            <person name="Young S."/>
            <person name="Zeng Q."/>
            <person name="Gargeya S."/>
            <person name="Fitzgerald M."/>
            <person name="Haas B."/>
            <person name="Abouelleil A."/>
            <person name="Allen A.W."/>
            <person name="Alvarado L."/>
            <person name="Arachchi H.M."/>
            <person name="Berlin A.M."/>
            <person name="Chapman S.B."/>
            <person name="Gainer-Dewar J."/>
            <person name="Goldberg J."/>
            <person name="Griggs A."/>
            <person name="Gujja S."/>
            <person name="Hansen M."/>
            <person name="Howarth C."/>
            <person name="Imamovic A."/>
            <person name="Ireland A."/>
            <person name="Larimer J."/>
            <person name="McCowan C."/>
            <person name="Murphy C."/>
            <person name="Pearson M."/>
            <person name="Poon T.W."/>
            <person name="Priest M."/>
            <person name="Roberts A."/>
            <person name="Saif S."/>
            <person name="Shea T."/>
            <person name="Sisk P."/>
            <person name="Sykes S."/>
            <person name="Wortman J."/>
            <person name="Nusbaum C."/>
            <person name="Birren B."/>
        </authorList>
    </citation>
    <scope>NUCLEOTIDE SEQUENCE [LARGE SCALE GENOMIC DNA]</scope>
    <source>
        <strain evidence="10 11">HGA0223</strain>
    </source>
</reference>
<evidence type="ECO:0000256" key="5">
    <source>
        <dbReference type="ARBA" id="ARBA00023163"/>
    </source>
</evidence>
<dbReference type="PRINTS" id="PR00046">
    <property type="entry name" value="SIGMA70FCT"/>
</dbReference>
<dbReference type="PANTHER" id="PTHR30603">
    <property type="entry name" value="RNA POLYMERASE SIGMA FACTOR RPO"/>
    <property type="match status" value="1"/>
</dbReference>
<dbReference type="EMBL" id="ATCF01000005">
    <property type="protein sequence ID" value="EPE01068.1"/>
    <property type="molecule type" value="Genomic_DNA"/>
</dbReference>
<dbReference type="STRING" id="1203554.HMPREF1476_00377"/>
<feature type="compositionally biased region" description="Acidic residues" evidence="7">
    <location>
        <begin position="111"/>
        <end position="148"/>
    </location>
</feature>
<dbReference type="InterPro" id="IPR050239">
    <property type="entry name" value="Sigma-70_RNA_pol_init_factors"/>
</dbReference>
<evidence type="ECO:0000256" key="7">
    <source>
        <dbReference type="SAM" id="MobiDB-lite"/>
    </source>
</evidence>
<dbReference type="HOGENOM" id="CLU_014793_7_0_4"/>
<dbReference type="PROSITE" id="PS00715">
    <property type="entry name" value="SIGMA70_1"/>
    <property type="match status" value="1"/>
</dbReference>
<evidence type="ECO:0000256" key="6">
    <source>
        <dbReference type="RuleBase" id="RU362124"/>
    </source>
</evidence>
<dbReference type="PANTHER" id="PTHR30603:SF60">
    <property type="entry name" value="RNA POLYMERASE SIGMA FACTOR RPOD"/>
    <property type="match status" value="1"/>
</dbReference>
<feature type="compositionally biased region" description="Basic and acidic residues" evidence="7">
    <location>
        <begin position="29"/>
        <end position="45"/>
    </location>
</feature>
<keyword evidence="4 6" id="KW-0238">DNA-binding</keyword>
<evidence type="ECO:0000313" key="10">
    <source>
        <dbReference type="EMBL" id="EPE01068.1"/>
    </source>
</evidence>
<organism evidence="10 11">
    <name type="scientific">Sutterella wadsworthensis HGA0223</name>
    <dbReference type="NCBI Taxonomy" id="1203554"/>
    <lineage>
        <taxon>Bacteria</taxon>
        <taxon>Pseudomonadati</taxon>
        <taxon>Pseudomonadota</taxon>
        <taxon>Betaproteobacteria</taxon>
        <taxon>Burkholderiales</taxon>
        <taxon>Sutterellaceae</taxon>
        <taxon>Sutterella</taxon>
    </lineage>
</organism>
<keyword evidence="2 6" id="KW-0805">Transcription regulation</keyword>
<comment type="caution">
    <text evidence="10">The sequence shown here is derived from an EMBL/GenBank/DDBJ whole genome shotgun (WGS) entry which is preliminary data.</text>
</comment>